<dbReference type="Pfam" id="PF00173">
    <property type="entry name" value="Cyt-b5"/>
    <property type="match status" value="1"/>
</dbReference>
<dbReference type="Gene3D" id="3.10.120.10">
    <property type="entry name" value="Cytochrome b5-like heme/steroid binding domain"/>
    <property type="match status" value="1"/>
</dbReference>
<sequence>MRYFTPHQVSDHNTAEDCWVTIFHQVYDISGLIQANSGELTLPLILHAGKDISHWFDAKTRDIHTRIDPFTNAKAPFHPNGRFLDVDLPSDSIPWWKSREYVIGSLTKKPCSIEIVNVLTQQQHELEVCWEESIEEIQDRYLKYNAHAKSYTWKHLLDDVFVPLKMSETLEQNGVVDETPLLERLGLDERAYKPVLLVYFNDDLTVQTICAELFL</sequence>
<evidence type="ECO:0000256" key="9">
    <source>
        <dbReference type="ARBA" id="ARBA00046139"/>
    </source>
</evidence>
<keyword evidence="4" id="KW-0479">Metal-binding</keyword>
<evidence type="ECO:0000313" key="11">
    <source>
        <dbReference type="EMBL" id="CCI43931.1"/>
    </source>
</evidence>
<feature type="domain" description="Cytochrome b5 heme-binding" evidence="10">
    <location>
        <begin position="1"/>
        <end position="107"/>
    </location>
</feature>
<dbReference type="EMBL" id="CAIX01000058">
    <property type="protein sequence ID" value="CCI43931.1"/>
    <property type="molecule type" value="Genomic_DNA"/>
</dbReference>
<evidence type="ECO:0000256" key="1">
    <source>
        <dbReference type="ARBA" id="ARBA00004430"/>
    </source>
</evidence>
<evidence type="ECO:0000256" key="4">
    <source>
        <dbReference type="ARBA" id="ARBA00022723"/>
    </source>
</evidence>
<dbReference type="PROSITE" id="PS50255">
    <property type="entry name" value="CYTOCHROME_B5_2"/>
    <property type="match status" value="1"/>
</dbReference>
<comment type="subcellular location">
    <subcellularLocation>
        <location evidence="1">Cytoplasm</location>
        <location evidence="1">Cytoskeleton</location>
        <location evidence="1">Cilium axoneme</location>
    </subcellularLocation>
</comment>
<evidence type="ECO:0000256" key="2">
    <source>
        <dbReference type="ARBA" id="ARBA00022490"/>
    </source>
</evidence>
<dbReference type="GO" id="GO:0005930">
    <property type="term" value="C:axoneme"/>
    <property type="evidence" value="ECO:0007669"/>
    <property type="project" value="UniProtKB-SubCell"/>
</dbReference>
<gene>
    <name evidence="11" type="ORF">BN9_047150</name>
</gene>
<evidence type="ECO:0000256" key="6">
    <source>
        <dbReference type="ARBA" id="ARBA00023212"/>
    </source>
</evidence>
<dbReference type="PANTHER" id="PTHR21281:SF0">
    <property type="entry name" value="CYTOCHROME B5 DOMAIN-CONTAINING PROTEIN 1"/>
    <property type="match status" value="1"/>
</dbReference>
<keyword evidence="12" id="KW-1185">Reference proteome</keyword>
<keyword evidence="5" id="KW-0408">Iron</keyword>
<keyword evidence="6" id="KW-0206">Cytoskeleton</keyword>
<evidence type="ECO:0000256" key="3">
    <source>
        <dbReference type="ARBA" id="ARBA00022617"/>
    </source>
</evidence>
<accession>A0A024GAR0</accession>
<dbReference type="PANTHER" id="PTHR21281">
    <property type="entry name" value="CYTOCHROME B5 DOMAIN-CONTAINING PROTEIN 1"/>
    <property type="match status" value="1"/>
</dbReference>
<evidence type="ECO:0000313" key="12">
    <source>
        <dbReference type="Proteomes" id="UP000053237"/>
    </source>
</evidence>
<name>A0A024GAR0_9STRA</name>
<dbReference type="InterPro" id="IPR052320">
    <property type="entry name" value="Cytochrome_b5_domain"/>
</dbReference>
<dbReference type="InterPro" id="IPR036400">
    <property type="entry name" value="Cyt_B5-like_heme/steroid_sf"/>
</dbReference>
<dbReference type="Proteomes" id="UP000053237">
    <property type="component" value="Unassembled WGS sequence"/>
</dbReference>
<evidence type="ECO:0000259" key="10">
    <source>
        <dbReference type="PROSITE" id="PS50255"/>
    </source>
</evidence>
<dbReference type="InterPro" id="IPR001199">
    <property type="entry name" value="Cyt_B5-like_heme/steroid-bd"/>
</dbReference>
<dbReference type="SMART" id="SM01117">
    <property type="entry name" value="Cyt-b5"/>
    <property type="match status" value="1"/>
</dbReference>
<dbReference type="GO" id="GO:0046872">
    <property type="term" value="F:metal ion binding"/>
    <property type="evidence" value="ECO:0007669"/>
    <property type="project" value="UniProtKB-KW"/>
</dbReference>
<comment type="function">
    <text evidence="9">Radial spoke stalk protein that binds heme under oxidizing conditions. Required for the coordinated beating of multiple cilia maybe by functioning in a redox signaling pathway.</text>
</comment>
<evidence type="ECO:0000256" key="7">
    <source>
        <dbReference type="ARBA" id="ARBA00023273"/>
    </source>
</evidence>
<evidence type="ECO:0000256" key="8">
    <source>
        <dbReference type="ARBA" id="ARBA00040649"/>
    </source>
</evidence>
<dbReference type="AlphaFoldDB" id="A0A024GAR0"/>
<keyword evidence="3" id="KW-0349">Heme</keyword>
<dbReference type="SUPFAM" id="SSF55856">
    <property type="entry name" value="Cytochrome b5-like heme/steroid binding domain"/>
    <property type="match status" value="1"/>
</dbReference>
<comment type="caution">
    <text evidence="11">The sequence shown here is derived from an EMBL/GenBank/DDBJ whole genome shotgun (WGS) entry which is preliminary data.</text>
</comment>
<reference evidence="11 12" key="1">
    <citation type="submission" date="2012-05" db="EMBL/GenBank/DDBJ databases">
        <title>Recombination and specialization in a pathogen metapopulation.</title>
        <authorList>
            <person name="Gardiner A."/>
            <person name="Kemen E."/>
            <person name="Schultz-Larsen T."/>
            <person name="MacLean D."/>
            <person name="Van Oosterhout C."/>
            <person name="Jones J.D.G."/>
        </authorList>
    </citation>
    <scope>NUCLEOTIDE SEQUENCE [LARGE SCALE GENOMIC DNA]</scope>
    <source>
        <strain evidence="11 12">Ac Nc2</strain>
    </source>
</reference>
<dbReference type="InParanoid" id="A0A024GAR0"/>
<organism evidence="11 12">
    <name type="scientific">Albugo candida</name>
    <dbReference type="NCBI Taxonomy" id="65357"/>
    <lineage>
        <taxon>Eukaryota</taxon>
        <taxon>Sar</taxon>
        <taxon>Stramenopiles</taxon>
        <taxon>Oomycota</taxon>
        <taxon>Peronosporomycetes</taxon>
        <taxon>Albuginales</taxon>
        <taxon>Albuginaceae</taxon>
        <taxon>Albugo</taxon>
    </lineage>
</organism>
<evidence type="ECO:0000256" key="5">
    <source>
        <dbReference type="ARBA" id="ARBA00023004"/>
    </source>
</evidence>
<dbReference type="OrthoDB" id="260091at2759"/>
<protein>
    <recommendedName>
        <fullName evidence="8">Cytochrome b5 domain-containing protein 1</fullName>
    </recommendedName>
</protein>
<keyword evidence="7" id="KW-0966">Cell projection</keyword>
<proteinExistence type="predicted"/>
<keyword evidence="2" id="KW-0963">Cytoplasm</keyword>
<dbReference type="STRING" id="65357.A0A024GAR0"/>